<feature type="domain" description="HTH Mu-type" evidence="1">
    <location>
        <begin position="2"/>
        <end position="69"/>
    </location>
</feature>
<dbReference type="InterPro" id="IPR009061">
    <property type="entry name" value="DNA-bd_dom_put_sf"/>
</dbReference>
<dbReference type="SUPFAM" id="SSF46955">
    <property type="entry name" value="Putative DNA-binding domain"/>
    <property type="match status" value="1"/>
</dbReference>
<dbReference type="RefSeq" id="WP_188472874.1">
    <property type="nucleotide sequence ID" value="NZ_BMFZ01000004.1"/>
</dbReference>
<dbReference type="EMBL" id="BMFZ01000004">
    <property type="protein sequence ID" value="GGA44018.1"/>
    <property type="molecule type" value="Genomic_DNA"/>
</dbReference>
<sequence length="116" mass="13595">MKKEWFSANELIGFEGLPSSTQGIHGMARRNAWVKRRRQGVQGKAVEYHIDSLPIKTMSSLEMKEQSAEYVYSTHQDPLVIWIESYKQLKEQEREIIIKFIVREGLSEVLQRLRTT</sequence>
<dbReference type="InterPro" id="IPR036388">
    <property type="entry name" value="WH-like_DNA-bd_sf"/>
</dbReference>
<name>A0ABQ1GHM5_9GAMM</name>
<dbReference type="PROSITE" id="PS51702">
    <property type="entry name" value="HTH_MU"/>
    <property type="match status" value="1"/>
</dbReference>
<accession>A0ABQ1GHM5</accession>
<proteinExistence type="predicted"/>
<dbReference type="Pfam" id="PF02316">
    <property type="entry name" value="HTH_Tnp_Mu_1"/>
    <property type="match status" value="1"/>
</dbReference>
<comment type="caution">
    <text evidence="2">The sequence shown here is derived from an EMBL/GenBank/DDBJ whole genome shotgun (WGS) entry which is preliminary data.</text>
</comment>
<dbReference type="InterPro" id="IPR003314">
    <property type="entry name" value="Mu-type_HTH"/>
</dbReference>
<dbReference type="Gene3D" id="1.10.10.10">
    <property type="entry name" value="Winged helix-like DNA-binding domain superfamily/Winged helix DNA-binding domain"/>
    <property type="match status" value="1"/>
</dbReference>
<protein>
    <recommendedName>
        <fullName evidence="1">HTH Mu-type domain-containing protein</fullName>
    </recommendedName>
</protein>
<organism evidence="2 3">
    <name type="scientific">Hafnia psychrotolerans</name>
    <dbReference type="NCBI Taxonomy" id="1477018"/>
    <lineage>
        <taxon>Bacteria</taxon>
        <taxon>Pseudomonadati</taxon>
        <taxon>Pseudomonadota</taxon>
        <taxon>Gammaproteobacteria</taxon>
        <taxon>Enterobacterales</taxon>
        <taxon>Hafniaceae</taxon>
        <taxon>Hafnia</taxon>
    </lineage>
</organism>
<reference evidence="3" key="1">
    <citation type="journal article" date="2019" name="Int. J. Syst. Evol. Microbiol.">
        <title>The Global Catalogue of Microorganisms (GCM) 10K type strain sequencing project: providing services to taxonomists for standard genome sequencing and annotation.</title>
        <authorList>
            <consortium name="The Broad Institute Genomics Platform"/>
            <consortium name="The Broad Institute Genome Sequencing Center for Infectious Disease"/>
            <person name="Wu L."/>
            <person name="Ma J."/>
        </authorList>
    </citation>
    <scope>NUCLEOTIDE SEQUENCE [LARGE SCALE GENOMIC DNA]</scope>
    <source>
        <strain evidence="3">CGMCC 1.12806</strain>
    </source>
</reference>
<evidence type="ECO:0000313" key="3">
    <source>
        <dbReference type="Proteomes" id="UP000627464"/>
    </source>
</evidence>
<keyword evidence="3" id="KW-1185">Reference proteome</keyword>
<evidence type="ECO:0000313" key="2">
    <source>
        <dbReference type="EMBL" id="GGA44018.1"/>
    </source>
</evidence>
<gene>
    <name evidence="2" type="ORF">GCM10011328_18850</name>
</gene>
<dbReference type="Proteomes" id="UP000627464">
    <property type="component" value="Unassembled WGS sequence"/>
</dbReference>
<evidence type="ECO:0000259" key="1">
    <source>
        <dbReference type="PROSITE" id="PS51702"/>
    </source>
</evidence>